<evidence type="ECO:0000313" key="1">
    <source>
        <dbReference type="EMBL" id="CAA7022546.1"/>
    </source>
</evidence>
<reference evidence="1" key="1">
    <citation type="submission" date="2020-01" db="EMBL/GenBank/DDBJ databases">
        <authorList>
            <person name="Mishra B."/>
        </authorList>
    </citation>
    <scope>NUCLEOTIDE SEQUENCE [LARGE SCALE GENOMIC DNA]</scope>
</reference>
<gene>
    <name evidence="1" type="ORF">MERR_LOCUS9781</name>
</gene>
<dbReference type="EMBL" id="CACVBM020000704">
    <property type="protein sequence ID" value="CAA7022546.1"/>
    <property type="molecule type" value="Genomic_DNA"/>
</dbReference>
<dbReference type="AlphaFoldDB" id="A0A6D2HZH7"/>
<dbReference type="PANTHER" id="PTHR34222">
    <property type="entry name" value="GAG_PRE-INTEGRS DOMAIN-CONTAINING PROTEIN"/>
    <property type="match status" value="1"/>
</dbReference>
<name>A0A6D2HZH7_9BRAS</name>
<accession>A0A6D2HZH7</accession>
<dbReference type="OrthoDB" id="5544992at2759"/>
<sequence>MVATWIMNSVSKKIAQSLLFMSTAESIWKNILARFKQDDAPRVFEIEQRLGTLEQGSMDVSSFYTELMTLWEEYKNYIELPVCMCGRCECNAAALWESLQQRSRVMKFLMGLNEAFEPTRRHILMMKPIPSLEDYNNTIVLASVRFVPTVVSLVMSFRKCFKLHGYPPGHKFHIAPDNNSLSAVSWPESESQLNTDQFQTLLQQLQSHVKPPESHVPVQRASITEGGHMAAESSAGIVSFPSS</sequence>
<dbReference type="Proteomes" id="UP000467841">
    <property type="component" value="Unassembled WGS sequence"/>
</dbReference>
<proteinExistence type="predicted"/>
<organism evidence="1 2">
    <name type="scientific">Microthlaspi erraticum</name>
    <dbReference type="NCBI Taxonomy" id="1685480"/>
    <lineage>
        <taxon>Eukaryota</taxon>
        <taxon>Viridiplantae</taxon>
        <taxon>Streptophyta</taxon>
        <taxon>Embryophyta</taxon>
        <taxon>Tracheophyta</taxon>
        <taxon>Spermatophyta</taxon>
        <taxon>Magnoliopsida</taxon>
        <taxon>eudicotyledons</taxon>
        <taxon>Gunneridae</taxon>
        <taxon>Pentapetalae</taxon>
        <taxon>rosids</taxon>
        <taxon>malvids</taxon>
        <taxon>Brassicales</taxon>
        <taxon>Brassicaceae</taxon>
        <taxon>Coluteocarpeae</taxon>
        <taxon>Microthlaspi</taxon>
    </lineage>
</organism>
<comment type="caution">
    <text evidence="1">The sequence shown here is derived from an EMBL/GenBank/DDBJ whole genome shotgun (WGS) entry which is preliminary data.</text>
</comment>
<protein>
    <submittedName>
        <fullName evidence="1">Uncharacterized protein</fullName>
    </submittedName>
</protein>
<keyword evidence="2" id="KW-1185">Reference proteome</keyword>
<dbReference type="PANTHER" id="PTHR34222:SF100">
    <property type="entry name" value="CCHC-TYPE DOMAIN-CONTAINING PROTEIN"/>
    <property type="match status" value="1"/>
</dbReference>
<evidence type="ECO:0000313" key="2">
    <source>
        <dbReference type="Proteomes" id="UP000467841"/>
    </source>
</evidence>